<keyword evidence="1" id="KW-0812">Transmembrane</keyword>
<feature type="domain" description="HMA" evidence="2">
    <location>
        <begin position="63"/>
        <end position="128"/>
    </location>
</feature>
<protein>
    <submittedName>
        <fullName evidence="3">Heavy metal-associated domain-containing protein</fullName>
    </submittedName>
</protein>
<dbReference type="PROSITE" id="PS50846">
    <property type="entry name" value="HMA_2"/>
    <property type="match status" value="1"/>
</dbReference>
<reference evidence="3 4" key="3">
    <citation type="submission" date="2023-06" db="EMBL/GenBank/DDBJ databases">
        <authorList>
            <person name="Zeman M."/>
            <person name="Kubasova T."/>
            <person name="Jahodarova E."/>
            <person name="Nykrynova M."/>
            <person name="Rychlik I."/>
        </authorList>
    </citation>
    <scope>NUCLEOTIDE SEQUENCE [LARGE SCALE GENOMIC DNA]</scope>
    <source>
        <strain evidence="3 4">ET340</strain>
    </source>
</reference>
<dbReference type="EMBL" id="JAUDCL010000050">
    <property type="protein sequence ID" value="MDM8202608.1"/>
    <property type="molecule type" value="Genomic_DNA"/>
</dbReference>
<name>A0ABT7UUQ1_9FIRM</name>
<dbReference type="Gene3D" id="3.30.70.100">
    <property type="match status" value="1"/>
</dbReference>
<keyword evidence="1" id="KW-0472">Membrane</keyword>
<dbReference type="SUPFAM" id="SSF55008">
    <property type="entry name" value="HMA, heavy metal-associated domain"/>
    <property type="match status" value="1"/>
</dbReference>
<dbReference type="Proteomes" id="UP001529380">
    <property type="component" value="Unassembled WGS sequence"/>
</dbReference>
<gene>
    <name evidence="3" type="ORF">QUW08_15095</name>
</gene>
<keyword evidence="1" id="KW-1133">Transmembrane helix</keyword>
<reference evidence="4" key="1">
    <citation type="submission" date="2023-06" db="EMBL/GenBank/DDBJ databases">
        <title>Identification and characterization of horizontal gene transfer across gut microbiota members of farm animals based on homology search.</title>
        <authorList>
            <person name="Zeman M."/>
            <person name="Kubasova T."/>
            <person name="Jahodarova E."/>
            <person name="Nykrynova M."/>
            <person name="Rychlik I."/>
        </authorList>
    </citation>
    <scope>NUCLEOTIDE SEQUENCE [LARGE SCALE GENOMIC DNA]</scope>
    <source>
        <strain evidence="4">ET340</strain>
    </source>
</reference>
<reference evidence="3 4" key="2">
    <citation type="submission" date="2023-06" db="EMBL/GenBank/DDBJ databases">
        <title>Identification and characterization of horizontal gene transfer across gut microbiota members of farm animals based on homology search.</title>
        <authorList>
            <person name="Schwarzerova J."/>
            <person name="Nykrynova M."/>
            <person name="Jureckova K."/>
            <person name="Cejkova D."/>
            <person name="Rychlik I."/>
        </authorList>
    </citation>
    <scope>NUCLEOTIDE SEQUENCE [LARGE SCALE GENOMIC DNA]</scope>
    <source>
        <strain evidence="3 4">ET340</strain>
    </source>
</reference>
<evidence type="ECO:0000313" key="4">
    <source>
        <dbReference type="Proteomes" id="UP001529380"/>
    </source>
</evidence>
<evidence type="ECO:0000256" key="1">
    <source>
        <dbReference type="SAM" id="Phobius"/>
    </source>
</evidence>
<sequence length="129" mass="12735">MNPADWIVLAIVAVLLVLAILATKKHFGGKGGCCGCSGGCAGCPGSCSAAPAGHSGQPATSKASKTFPVRGMKCDNCRRAVEQALIAVPGVTMVNVDAKTGRATVTTNGTVTDAQLAGAVTAAGYTAEL</sequence>
<organism evidence="3 4">
    <name type="scientific">Allofournierella massiliensis</name>
    <dbReference type="NCBI Taxonomy" id="1650663"/>
    <lineage>
        <taxon>Bacteria</taxon>
        <taxon>Bacillati</taxon>
        <taxon>Bacillota</taxon>
        <taxon>Clostridia</taxon>
        <taxon>Eubacteriales</taxon>
        <taxon>Oscillospiraceae</taxon>
        <taxon>Allofournierella</taxon>
    </lineage>
</organism>
<dbReference type="RefSeq" id="WP_087184924.1">
    <property type="nucleotide sequence ID" value="NZ_JAUDCL010000050.1"/>
</dbReference>
<comment type="caution">
    <text evidence="3">The sequence shown here is derived from an EMBL/GenBank/DDBJ whole genome shotgun (WGS) entry which is preliminary data.</text>
</comment>
<dbReference type="InterPro" id="IPR006121">
    <property type="entry name" value="HMA_dom"/>
</dbReference>
<keyword evidence="4" id="KW-1185">Reference proteome</keyword>
<proteinExistence type="predicted"/>
<dbReference type="Pfam" id="PF00403">
    <property type="entry name" value="HMA"/>
    <property type="match status" value="1"/>
</dbReference>
<dbReference type="CDD" id="cd00371">
    <property type="entry name" value="HMA"/>
    <property type="match status" value="1"/>
</dbReference>
<accession>A0ABT7UUQ1</accession>
<feature type="transmembrane region" description="Helical" evidence="1">
    <location>
        <begin position="6"/>
        <end position="23"/>
    </location>
</feature>
<dbReference type="InterPro" id="IPR036163">
    <property type="entry name" value="HMA_dom_sf"/>
</dbReference>
<evidence type="ECO:0000259" key="2">
    <source>
        <dbReference type="PROSITE" id="PS50846"/>
    </source>
</evidence>
<evidence type="ECO:0000313" key="3">
    <source>
        <dbReference type="EMBL" id="MDM8202608.1"/>
    </source>
</evidence>